<proteinExistence type="predicted"/>
<dbReference type="EMBL" id="CP023328">
    <property type="protein sequence ID" value="ATY67296.1"/>
    <property type="molecule type" value="Genomic_DNA"/>
</dbReference>
<gene>
    <name evidence="1" type="ORF">A9K55_000301</name>
</gene>
<dbReference type="Proteomes" id="UP000323067">
    <property type="component" value="Chromosome i"/>
</dbReference>
<dbReference type="VEuPathDB" id="FungiDB:A9K55_000301"/>
<reference evidence="1 2" key="1">
    <citation type="journal article" date="2017" name="BMC Genomics">
        <title>Chromosome level assembly and secondary metabolite potential of the parasitic fungus Cordyceps militaris.</title>
        <authorList>
            <person name="Kramer G.J."/>
            <person name="Nodwell J.R."/>
        </authorList>
    </citation>
    <scope>NUCLEOTIDE SEQUENCE [LARGE SCALE GENOMIC DNA]</scope>
    <source>
        <strain evidence="1 2">ATCC 34164</strain>
    </source>
</reference>
<dbReference type="AlphaFoldDB" id="A0A2H4SW11"/>
<organism evidence="1 2">
    <name type="scientific">Cordyceps militaris</name>
    <name type="common">Caterpillar fungus</name>
    <name type="synonym">Clavaria militaris</name>
    <dbReference type="NCBI Taxonomy" id="73501"/>
    <lineage>
        <taxon>Eukaryota</taxon>
        <taxon>Fungi</taxon>
        <taxon>Dikarya</taxon>
        <taxon>Ascomycota</taxon>
        <taxon>Pezizomycotina</taxon>
        <taxon>Sordariomycetes</taxon>
        <taxon>Hypocreomycetidae</taxon>
        <taxon>Hypocreales</taxon>
        <taxon>Cordycipitaceae</taxon>
        <taxon>Cordyceps</taxon>
    </lineage>
</organism>
<name>A0A2H4SW11_CORMI</name>
<sequence length="153" mass="17333">MEIFYYLNKESRGTLTMGVCQQYSCCWLGATTMRPRLLLERPDIQSPPSEDASEQLSCIPRRPTAVLRRGGSAQWSLHHRTTSHVQHHNNHSSIHPLNCAYFHLPIRVDKDITVHTLTINSSHGATTRQPFKPILATLVILAILATRQQTSPR</sequence>
<evidence type="ECO:0000313" key="2">
    <source>
        <dbReference type="Proteomes" id="UP000323067"/>
    </source>
</evidence>
<accession>A0A2H4SW11</accession>
<evidence type="ECO:0000313" key="1">
    <source>
        <dbReference type="EMBL" id="ATY67296.1"/>
    </source>
</evidence>
<protein>
    <submittedName>
        <fullName evidence="1">Uncharacterized protein</fullName>
    </submittedName>
</protein>